<evidence type="ECO:0000313" key="2">
    <source>
        <dbReference type="EMBL" id="TLG71742.1"/>
    </source>
</evidence>
<reference evidence="2 3" key="1">
    <citation type="submission" date="2019-05" db="EMBL/GenBank/DDBJ databases">
        <title>Culicoidintestinum kansasii gen. nov., sp. nov. from the gastrointestinal tract of the biting midge, Culicoides sonorensis.</title>
        <authorList>
            <person name="Neupane S."/>
            <person name="Ghosh A."/>
            <person name="Gunther S."/>
            <person name="Martin K."/>
            <person name="Zurek L."/>
        </authorList>
    </citation>
    <scope>NUCLEOTIDE SEQUENCE [LARGE SCALE GENOMIC DNA]</scope>
    <source>
        <strain evidence="2 3">CS-1</strain>
    </source>
</reference>
<dbReference type="Gene3D" id="3.90.180.10">
    <property type="entry name" value="Medium-chain alcohol dehydrogenases, catalytic domain"/>
    <property type="match status" value="1"/>
</dbReference>
<accession>A0A5R8Q9U5</accession>
<comment type="caution">
    <text evidence="2">The sequence shown here is derived from an EMBL/GenBank/DDBJ whole genome shotgun (WGS) entry which is preliminary data.</text>
</comment>
<dbReference type="Gene3D" id="3.40.50.720">
    <property type="entry name" value="NAD(P)-binding Rossmann-like Domain"/>
    <property type="match status" value="1"/>
</dbReference>
<dbReference type="PANTHER" id="PTHR44013">
    <property type="entry name" value="ZINC-TYPE ALCOHOL DEHYDROGENASE-LIKE PROTEIN C16A3.02C"/>
    <property type="match status" value="1"/>
</dbReference>
<proteinExistence type="predicted"/>
<dbReference type="InterPro" id="IPR020843">
    <property type="entry name" value="ER"/>
</dbReference>
<dbReference type="Proteomes" id="UP000306912">
    <property type="component" value="Unassembled WGS sequence"/>
</dbReference>
<dbReference type="InterPro" id="IPR036291">
    <property type="entry name" value="NAD(P)-bd_dom_sf"/>
</dbReference>
<feature type="domain" description="Enoyl reductase (ER)" evidence="1">
    <location>
        <begin position="15"/>
        <end position="299"/>
    </location>
</feature>
<dbReference type="RefSeq" id="WP_138191971.1">
    <property type="nucleotide sequence ID" value="NZ_VBWP01000010.1"/>
</dbReference>
<dbReference type="AlphaFoldDB" id="A0A5R8Q9U5"/>
<dbReference type="CDD" id="cd08267">
    <property type="entry name" value="MDR1"/>
    <property type="match status" value="1"/>
</dbReference>
<dbReference type="Pfam" id="PF08240">
    <property type="entry name" value="ADH_N"/>
    <property type="match status" value="1"/>
</dbReference>
<protein>
    <submittedName>
        <fullName evidence="2">NAD(P)-dependent alcohol dehydrogenase</fullName>
    </submittedName>
</protein>
<dbReference type="SUPFAM" id="SSF50129">
    <property type="entry name" value="GroES-like"/>
    <property type="match status" value="1"/>
</dbReference>
<dbReference type="EMBL" id="VBWP01000010">
    <property type="protein sequence ID" value="TLG71742.1"/>
    <property type="molecule type" value="Genomic_DNA"/>
</dbReference>
<dbReference type="SMART" id="SM00829">
    <property type="entry name" value="PKS_ER"/>
    <property type="match status" value="1"/>
</dbReference>
<keyword evidence="3" id="KW-1185">Reference proteome</keyword>
<dbReference type="InterPro" id="IPR013154">
    <property type="entry name" value="ADH-like_N"/>
</dbReference>
<dbReference type="GO" id="GO:0016491">
    <property type="term" value="F:oxidoreductase activity"/>
    <property type="evidence" value="ECO:0007669"/>
    <property type="project" value="InterPro"/>
</dbReference>
<dbReference type="InterPro" id="IPR052733">
    <property type="entry name" value="Chloroplast_QOR"/>
</dbReference>
<dbReference type="PANTHER" id="PTHR44013:SF1">
    <property type="entry name" value="ZINC-TYPE ALCOHOL DEHYDROGENASE-LIKE PROTEIN C16A3.02C"/>
    <property type="match status" value="1"/>
</dbReference>
<dbReference type="OrthoDB" id="9792162at2"/>
<name>A0A5R8Q9U5_9FIRM</name>
<dbReference type="InterPro" id="IPR011032">
    <property type="entry name" value="GroES-like_sf"/>
</dbReference>
<dbReference type="InParanoid" id="A0A5R8Q9U5"/>
<evidence type="ECO:0000313" key="3">
    <source>
        <dbReference type="Proteomes" id="UP000306912"/>
    </source>
</evidence>
<gene>
    <name evidence="2" type="ORF">FEZ08_10050</name>
</gene>
<dbReference type="SUPFAM" id="SSF51735">
    <property type="entry name" value="NAD(P)-binding Rossmann-fold domains"/>
    <property type="match status" value="1"/>
</dbReference>
<dbReference type="InterPro" id="IPR013149">
    <property type="entry name" value="ADH-like_C"/>
</dbReference>
<evidence type="ECO:0000259" key="1">
    <source>
        <dbReference type="SMART" id="SM00829"/>
    </source>
</evidence>
<dbReference type="FunCoup" id="A0A5R8Q9U5">
    <property type="interactions" value="245"/>
</dbReference>
<organism evidence="2 3">
    <name type="scientific">Culicoidibacter larvae</name>
    <dbReference type="NCBI Taxonomy" id="2579976"/>
    <lineage>
        <taxon>Bacteria</taxon>
        <taxon>Bacillati</taxon>
        <taxon>Bacillota</taxon>
        <taxon>Culicoidibacteria</taxon>
        <taxon>Culicoidibacterales</taxon>
        <taxon>Culicoidibacteraceae</taxon>
        <taxon>Culicoidibacter</taxon>
    </lineage>
</organism>
<dbReference type="Pfam" id="PF00107">
    <property type="entry name" value="ADH_zinc_N"/>
    <property type="match status" value="1"/>
</dbReference>
<sequence length="306" mass="32836">MKTEMMKVAACTAYNDISAIKFLEQPIPIPKPNEVLVKVSATTVSAGDKSIFSLTQPFMKIIFGLKKLRQPILGSEFSGTVVQVGDAVTDFSPGDKVFGSSDIKFKAHAEYKCINEKKAIAIAPNNLDINSAAALAFGGCTAHTFLNKANIKSCSNVLIYGASGAVGTAAVQLAKAYGAKVTAIASTNNLGLLKELGADQTIDYTLTDYKNLLGQYDIIFDAVGKMDKTILKNALQPDGRFVSVAKGLSSETKIALNFIKKLVEVGKYKPVIDSTYDFDNIQEAFKRTITNKKVGNVLVIVNKSDS</sequence>